<comment type="subcellular location">
    <subcellularLocation>
        <location evidence="1">Periplasm</location>
    </subcellularLocation>
</comment>
<protein>
    <recommendedName>
        <fullName evidence="4">Outer-membrane lipoprotein carrier protein</fullName>
    </recommendedName>
</protein>
<dbReference type="SUPFAM" id="SSF89392">
    <property type="entry name" value="Prokaryotic lipoproteins and lipoprotein localization factors"/>
    <property type="match status" value="1"/>
</dbReference>
<dbReference type="InterPro" id="IPR018323">
    <property type="entry name" value="OM_lipoprot_carrier_LolA_Pbac"/>
</dbReference>
<evidence type="ECO:0000256" key="3">
    <source>
        <dbReference type="ARBA" id="ARBA00011245"/>
    </source>
</evidence>
<dbReference type="STRING" id="44742.AXF13_06265"/>
<keyword evidence="12" id="KW-1185">Reference proteome</keyword>
<dbReference type="Gene3D" id="2.50.20.10">
    <property type="entry name" value="Lipoprotein localisation LolA/LolB/LppX"/>
    <property type="match status" value="1"/>
</dbReference>
<evidence type="ECO:0000256" key="4">
    <source>
        <dbReference type="ARBA" id="ARBA00014035"/>
    </source>
</evidence>
<evidence type="ECO:0000313" key="11">
    <source>
        <dbReference type="EMBL" id="AMD89745.1"/>
    </source>
</evidence>
<keyword evidence="11" id="KW-0449">Lipoprotein</keyword>
<evidence type="ECO:0000256" key="2">
    <source>
        <dbReference type="ARBA" id="ARBA00007615"/>
    </source>
</evidence>
<dbReference type="PANTHER" id="PTHR35869:SF1">
    <property type="entry name" value="OUTER-MEMBRANE LIPOPROTEIN CARRIER PROTEIN"/>
    <property type="match status" value="1"/>
</dbReference>
<dbReference type="CDD" id="cd16325">
    <property type="entry name" value="LolA"/>
    <property type="match status" value="1"/>
</dbReference>
<dbReference type="GO" id="GO:0042597">
    <property type="term" value="C:periplasmic space"/>
    <property type="evidence" value="ECO:0007669"/>
    <property type="project" value="UniProtKB-SubCell"/>
</dbReference>
<keyword evidence="7" id="KW-0574">Periplasm</keyword>
<evidence type="ECO:0000313" key="12">
    <source>
        <dbReference type="Proteomes" id="UP000069241"/>
    </source>
</evidence>
<sequence>MRISGMFIAAATALCALLWLTPAANAADLAAVIQQRYETLNSFSADFEQTLTHKESGSVERRQGSLLFQKPLLIRWQTAKPHEETLVVTAKEIWDYLPDEEVAYRYPPSLVRDSRSIIQVITGQAALTKDFDVKPEGSEQGLDKLRLYPKEPAPQMVEALIWVEPGNGYIRRASIVDFYGNTNEVRFTSFKPDVRLKASDFSFTPPKGIEVEDRIDHDVPERELFK</sequence>
<proteinExistence type="inferred from homology"/>
<dbReference type="RefSeq" id="WP_062252071.1">
    <property type="nucleotide sequence ID" value="NZ_CP014229.1"/>
</dbReference>
<organism evidence="11 12">
    <name type="scientific">Desulfovibrio fairfieldensis</name>
    <dbReference type="NCBI Taxonomy" id="44742"/>
    <lineage>
        <taxon>Bacteria</taxon>
        <taxon>Pseudomonadati</taxon>
        <taxon>Thermodesulfobacteriota</taxon>
        <taxon>Desulfovibrionia</taxon>
        <taxon>Desulfovibrionales</taxon>
        <taxon>Desulfovibrionaceae</taxon>
        <taxon>Desulfovibrio</taxon>
    </lineage>
</organism>
<dbReference type="InterPro" id="IPR029046">
    <property type="entry name" value="LolA/LolB/LppX"/>
</dbReference>
<dbReference type="Pfam" id="PF03548">
    <property type="entry name" value="LolA"/>
    <property type="match status" value="1"/>
</dbReference>
<evidence type="ECO:0000256" key="9">
    <source>
        <dbReference type="ARBA" id="ARBA00023186"/>
    </source>
</evidence>
<reference evidence="12" key="1">
    <citation type="submission" date="2016-02" db="EMBL/GenBank/DDBJ databases">
        <authorList>
            <person name="Holder M.E."/>
            <person name="Ajami N.J."/>
            <person name="Petrosino J.F."/>
        </authorList>
    </citation>
    <scope>NUCLEOTIDE SEQUENCE [LARGE SCALE GENOMIC DNA]</scope>
    <source>
        <strain evidence="12">CCUG 45958</strain>
    </source>
</reference>
<keyword evidence="8" id="KW-0653">Protein transport</keyword>
<evidence type="ECO:0000256" key="8">
    <source>
        <dbReference type="ARBA" id="ARBA00022927"/>
    </source>
</evidence>
<dbReference type="AlphaFoldDB" id="A0A0X8JJ37"/>
<feature type="chain" id="PRO_5007067448" description="Outer-membrane lipoprotein carrier protein" evidence="10">
    <location>
        <begin position="27"/>
        <end position="226"/>
    </location>
</feature>
<name>A0A0X8JJ37_9BACT</name>
<evidence type="ECO:0000256" key="5">
    <source>
        <dbReference type="ARBA" id="ARBA00022448"/>
    </source>
</evidence>
<evidence type="ECO:0000256" key="1">
    <source>
        <dbReference type="ARBA" id="ARBA00004418"/>
    </source>
</evidence>
<dbReference type="Proteomes" id="UP000069241">
    <property type="component" value="Chromosome"/>
</dbReference>
<accession>A0A0X8JJ37</accession>
<keyword evidence="5" id="KW-0813">Transport</keyword>
<keyword evidence="6 10" id="KW-0732">Signal</keyword>
<evidence type="ECO:0000256" key="7">
    <source>
        <dbReference type="ARBA" id="ARBA00022764"/>
    </source>
</evidence>
<comment type="similarity">
    <text evidence="2">Belongs to the LolA family.</text>
</comment>
<dbReference type="KEGG" id="dfi:AXF13_06265"/>
<feature type="signal peptide" evidence="10">
    <location>
        <begin position="1"/>
        <end position="26"/>
    </location>
</feature>
<evidence type="ECO:0000256" key="10">
    <source>
        <dbReference type="SAM" id="SignalP"/>
    </source>
</evidence>
<dbReference type="NCBIfam" id="TIGR00547">
    <property type="entry name" value="lolA"/>
    <property type="match status" value="1"/>
</dbReference>
<dbReference type="GO" id="GO:0042953">
    <property type="term" value="P:lipoprotein transport"/>
    <property type="evidence" value="ECO:0007669"/>
    <property type="project" value="InterPro"/>
</dbReference>
<dbReference type="InterPro" id="IPR010916">
    <property type="entry name" value="TonB_box_CS"/>
</dbReference>
<dbReference type="PROSITE" id="PS00430">
    <property type="entry name" value="TONB_DEPENDENT_REC_1"/>
    <property type="match status" value="1"/>
</dbReference>
<evidence type="ECO:0000256" key="6">
    <source>
        <dbReference type="ARBA" id="ARBA00022729"/>
    </source>
</evidence>
<gene>
    <name evidence="11" type="ORF">AXF13_06265</name>
</gene>
<dbReference type="PANTHER" id="PTHR35869">
    <property type="entry name" value="OUTER-MEMBRANE LIPOPROTEIN CARRIER PROTEIN"/>
    <property type="match status" value="1"/>
</dbReference>
<dbReference type="EMBL" id="CP014229">
    <property type="protein sequence ID" value="AMD89745.1"/>
    <property type="molecule type" value="Genomic_DNA"/>
</dbReference>
<keyword evidence="9" id="KW-0143">Chaperone</keyword>
<comment type="subunit">
    <text evidence="3">Monomer.</text>
</comment>
<dbReference type="InterPro" id="IPR004564">
    <property type="entry name" value="OM_lipoprot_carrier_LolA-like"/>
</dbReference>